<name>A0ABN7P2M4_TIMPD</name>
<dbReference type="EMBL" id="CAJPIN010018505">
    <property type="protein sequence ID" value="CAG2062073.1"/>
    <property type="molecule type" value="Genomic_DNA"/>
</dbReference>
<proteinExistence type="predicted"/>
<sequence length="250" mass="27693">MTEWSNALVRVGPGCRGQGDRAPSFHPNEIQTSISLSLAVKSNKSDVLGPYTTEAGSMEASMSRMEKIEAAYTGRQEDIETAFIDTSSDVADLKKNLYMFQELYNKTMELVRFSIEEVDPHLRGGRVENHLGKNTTSSPEQDSNLDLPILGSLAQHETSVLANYATDAGSYQINGCQSTSLLCDQVKDPINQLTESVNKLGQDVNQFLMPWQQYRSEEESRNELARDHLLTTVTTGISNFTTKVTTSLDT</sequence>
<dbReference type="Proteomes" id="UP001153148">
    <property type="component" value="Unassembled WGS sequence"/>
</dbReference>
<gene>
    <name evidence="1" type="ORF">TPAB3V08_LOCUS9026</name>
</gene>
<reference evidence="1" key="1">
    <citation type="submission" date="2021-03" db="EMBL/GenBank/DDBJ databases">
        <authorList>
            <person name="Tran Van P."/>
        </authorList>
    </citation>
    <scope>NUCLEOTIDE SEQUENCE</scope>
</reference>
<evidence type="ECO:0000313" key="2">
    <source>
        <dbReference type="Proteomes" id="UP001153148"/>
    </source>
</evidence>
<organism evidence="1 2">
    <name type="scientific">Timema podura</name>
    <name type="common">Walking stick</name>
    <dbReference type="NCBI Taxonomy" id="61482"/>
    <lineage>
        <taxon>Eukaryota</taxon>
        <taxon>Metazoa</taxon>
        <taxon>Ecdysozoa</taxon>
        <taxon>Arthropoda</taxon>
        <taxon>Hexapoda</taxon>
        <taxon>Insecta</taxon>
        <taxon>Pterygota</taxon>
        <taxon>Neoptera</taxon>
        <taxon>Polyneoptera</taxon>
        <taxon>Phasmatodea</taxon>
        <taxon>Timematodea</taxon>
        <taxon>Timematoidea</taxon>
        <taxon>Timematidae</taxon>
        <taxon>Timema</taxon>
    </lineage>
</organism>
<protein>
    <submittedName>
        <fullName evidence="1">Uncharacterized protein</fullName>
    </submittedName>
</protein>
<keyword evidence="2" id="KW-1185">Reference proteome</keyword>
<accession>A0ABN7P2M4</accession>
<comment type="caution">
    <text evidence="1">The sequence shown here is derived from an EMBL/GenBank/DDBJ whole genome shotgun (WGS) entry which is preliminary data.</text>
</comment>
<evidence type="ECO:0000313" key="1">
    <source>
        <dbReference type="EMBL" id="CAG2062073.1"/>
    </source>
</evidence>